<dbReference type="InterPro" id="IPR016159">
    <property type="entry name" value="Cullin_repeat-like_dom_sf"/>
</dbReference>
<keyword evidence="2 3" id="KW-0813">Transport</keyword>
<dbReference type="GO" id="GO:0006887">
    <property type="term" value="P:exocytosis"/>
    <property type="evidence" value="ECO:0007669"/>
    <property type="project" value="UniProtKB-KW"/>
</dbReference>
<dbReference type="AlphaFoldDB" id="A0A6J0JGC7"/>
<evidence type="ECO:0000313" key="5">
    <source>
        <dbReference type="Proteomes" id="UP000504610"/>
    </source>
</evidence>
<dbReference type="GO" id="GO:0015031">
    <property type="term" value="P:protein transport"/>
    <property type="evidence" value="ECO:0007669"/>
    <property type="project" value="UniProtKB-KW"/>
</dbReference>
<dbReference type="OrthoDB" id="1922221at2759"/>
<dbReference type="PANTHER" id="PTHR12542">
    <property type="entry name" value="EXOCYST COMPLEX PROTEIN EXO70"/>
    <property type="match status" value="1"/>
</dbReference>
<dbReference type="Pfam" id="PF20669">
    <property type="entry name" value="Exo70_N"/>
    <property type="match status" value="1"/>
</dbReference>
<sequence length="579" mass="64601">MVIFALTSSSSSKLKQHSHRSFSESLMEDSIKDAEATIHQWISPDSSSSSSSFCCTFSLFSNKNREEAKRFIGAVTTLHSAMVKLVSVNPASTKLIKAESLLKLSMNHLSKEFYRILKSNRRYLDPESVSVRSRNVSKDDDAEAMADLKMIADCMTSSGHGKECFKIYKKIRHSIIVEALEQLGFENLTLSQVQRLDWESTEKKIRAWLRAARKAVTTLFYGERILSDHVFSSSSSSSAIRESSFAEITLQSALALFSFPGHVAKSRKTPEKIFLTLDVYQCLVELTPRIDEVFGCYDSTLSSVRSVIAGALGSLEEAVVSMIDEFESSISKESSKSVISGGGIHQLTRYVMNYIVFLADYSEVLAKIIPAKTTSFGSPEEEESTSSSSSSSSPLAKRISWLILFLLCKIDAKSRLYNDVALSYLFLINNLHYVVVKVRTSNLKEVLSEGWLVKHEGKVKKYVAKFEKIVWGQVMITSLPTADEEEDGAEEFVRGFSDRFEEAYKRQTGWVVPDSELRDEIKVSVAMMLIPAYTEVYKKYRVGLRKNIGFAPDDIGNYISDLYFGSGGSGCVSSVHSSV</sequence>
<dbReference type="PANTHER" id="PTHR12542:SF17">
    <property type="entry name" value="EXOCYST SUBUNIT EXO70 FAMILY PROTEIN"/>
    <property type="match status" value="1"/>
</dbReference>
<protein>
    <recommendedName>
        <fullName evidence="3">Exocyst subunit Exo70 family protein</fullName>
    </recommendedName>
</protein>
<feature type="domain" description="Exocyst complex subunit Exo70 C-terminal" evidence="4">
    <location>
        <begin position="207"/>
        <end position="561"/>
    </location>
</feature>
<evidence type="ECO:0000256" key="3">
    <source>
        <dbReference type="RuleBase" id="RU365026"/>
    </source>
</evidence>
<gene>
    <name evidence="6" type="primary">LOC108806956</name>
</gene>
<dbReference type="SUPFAM" id="SSF74788">
    <property type="entry name" value="Cullin repeat-like"/>
    <property type="match status" value="1"/>
</dbReference>
<reference evidence="6" key="2">
    <citation type="submission" date="2025-08" db="UniProtKB">
        <authorList>
            <consortium name="RefSeq"/>
        </authorList>
    </citation>
    <scope>IDENTIFICATION</scope>
    <source>
        <tissue evidence="6">Leaf</tissue>
    </source>
</reference>
<evidence type="ECO:0000313" key="6">
    <source>
        <dbReference type="RefSeq" id="XP_018434675.2"/>
    </source>
</evidence>
<dbReference type="Gene3D" id="1.20.1280.170">
    <property type="entry name" value="Exocyst complex component Exo70"/>
    <property type="match status" value="1"/>
</dbReference>
<comment type="similarity">
    <text evidence="1 3">Belongs to the EXO70 family.</text>
</comment>
<reference evidence="5" key="1">
    <citation type="journal article" date="2019" name="Database">
        <title>The radish genome database (RadishGD): an integrated information resource for radish genomics.</title>
        <authorList>
            <person name="Yu H.J."/>
            <person name="Baek S."/>
            <person name="Lee Y.J."/>
            <person name="Cho A."/>
            <person name="Mun J.H."/>
        </authorList>
    </citation>
    <scope>NUCLEOTIDE SEQUENCE [LARGE SCALE GENOMIC DNA]</scope>
    <source>
        <strain evidence="5">cv. WK10039</strain>
    </source>
</reference>
<evidence type="ECO:0000256" key="2">
    <source>
        <dbReference type="ARBA" id="ARBA00022448"/>
    </source>
</evidence>
<comment type="function">
    <text evidence="3">Component of the exocyst complex.</text>
</comment>
<dbReference type="GO" id="GO:0005546">
    <property type="term" value="F:phosphatidylinositol-4,5-bisphosphate binding"/>
    <property type="evidence" value="ECO:0007669"/>
    <property type="project" value="InterPro"/>
</dbReference>
<dbReference type="InterPro" id="IPR046364">
    <property type="entry name" value="Exo70_C"/>
</dbReference>
<dbReference type="KEGG" id="rsz:108806956"/>
<dbReference type="RefSeq" id="XP_018434675.2">
    <property type="nucleotide sequence ID" value="XM_018579173.2"/>
</dbReference>
<accession>A0A6J0JGC7</accession>
<dbReference type="Proteomes" id="UP000504610">
    <property type="component" value="Chromosome 6"/>
</dbReference>
<proteinExistence type="inferred from homology"/>
<keyword evidence="3" id="KW-0653">Protein transport</keyword>
<dbReference type="GO" id="GO:0000145">
    <property type="term" value="C:exocyst"/>
    <property type="evidence" value="ECO:0007669"/>
    <property type="project" value="InterPro"/>
</dbReference>
<name>A0A6J0JGC7_RAPSA</name>
<keyword evidence="3" id="KW-0268">Exocytosis</keyword>
<dbReference type="InterPro" id="IPR004140">
    <property type="entry name" value="Exo70"/>
</dbReference>
<dbReference type="GeneID" id="108806956"/>
<evidence type="ECO:0000256" key="1">
    <source>
        <dbReference type="ARBA" id="ARBA00006756"/>
    </source>
</evidence>
<evidence type="ECO:0000259" key="4">
    <source>
        <dbReference type="Pfam" id="PF03081"/>
    </source>
</evidence>
<keyword evidence="5" id="KW-1185">Reference proteome</keyword>
<organism evidence="5 6">
    <name type="scientific">Raphanus sativus</name>
    <name type="common">Radish</name>
    <name type="synonym">Raphanus raphanistrum var. sativus</name>
    <dbReference type="NCBI Taxonomy" id="3726"/>
    <lineage>
        <taxon>Eukaryota</taxon>
        <taxon>Viridiplantae</taxon>
        <taxon>Streptophyta</taxon>
        <taxon>Embryophyta</taxon>
        <taxon>Tracheophyta</taxon>
        <taxon>Spermatophyta</taxon>
        <taxon>Magnoliopsida</taxon>
        <taxon>eudicotyledons</taxon>
        <taxon>Gunneridae</taxon>
        <taxon>Pentapetalae</taxon>
        <taxon>rosids</taxon>
        <taxon>malvids</taxon>
        <taxon>Brassicales</taxon>
        <taxon>Brassicaceae</taxon>
        <taxon>Brassiceae</taxon>
        <taxon>Raphanus</taxon>
    </lineage>
</organism>
<dbReference type="Pfam" id="PF03081">
    <property type="entry name" value="Exo70_C"/>
    <property type="match status" value="1"/>
</dbReference>